<organism evidence="1">
    <name type="scientific">marine sediment metagenome</name>
    <dbReference type="NCBI Taxonomy" id="412755"/>
    <lineage>
        <taxon>unclassified sequences</taxon>
        <taxon>metagenomes</taxon>
        <taxon>ecological metagenomes</taxon>
    </lineage>
</organism>
<comment type="caution">
    <text evidence="1">The sequence shown here is derived from an EMBL/GenBank/DDBJ whole genome shotgun (WGS) entry which is preliminary data.</text>
</comment>
<reference evidence="1" key="1">
    <citation type="journal article" date="2014" name="Front. Microbiol.">
        <title>High frequency of phylogenetically diverse reductive dehalogenase-homologous genes in deep subseafloor sedimentary metagenomes.</title>
        <authorList>
            <person name="Kawai M."/>
            <person name="Futagami T."/>
            <person name="Toyoda A."/>
            <person name="Takaki Y."/>
            <person name="Nishi S."/>
            <person name="Hori S."/>
            <person name="Arai W."/>
            <person name="Tsubouchi T."/>
            <person name="Morono Y."/>
            <person name="Uchiyama I."/>
            <person name="Ito T."/>
            <person name="Fujiyama A."/>
            <person name="Inagaki F."/>
            <person name="Takami H."/>
        </authorList>
    </citation>
    <scope>NUCLEOTIDE SEQUENCE</scope>
    <source>
        <strain evidence="1">Expedition CK06-06</strain>
    </source>
</reference>
<sequence length="247" mass="27807">MNKRTLGLILIGVVIIVGLILGGSLIETVEKGTYQVKQAAVSGKMSAKMTPGLWFQMFGDIEPWPKAETFFFTADVLEGEKIDQSIEVRFVDGSLCNLSGTLRIILPITESEAISLTTVRGHKKYKDMEQKLILPTIRNVLRLTANLMTARESYSTQRADYVMWARDQIINGLYQTMAEERKIKDLVSGEMVTKTFKIVKVDENGNPLYHPNPLAGTGIRLQNFEIKKFVYEKKVNSQIATQQEALM</sequence>
<feature type="non-terminal residue" evidence="1">
    <location>
        <position position="247"/>
    </location>
</feature>
<dbReference type="AlphaFoldDB" id="X0S032"/>
<proteinExistence type="predicted"/>
<dbReference type="EMBL" id="BARS01006839">
    <property type="protein sequence ID" value="GAF74409.1"/>
    <property type="molecule type" value="Genomic_DNA"/>
</dbReference>
<evidence type="ECO:0000313" key="1">
    <source>
        <dbReference type="EMBL" id="GAF74409.1"/>
    </source>
</evidence>
<protein>
    <submittedName>
        <fullName evidence="1">Uncharacterized protein</fullName>
    </submittedName>
</protein>
<accession>X0S032</accession>
<gene>
    <name evidence="1" type="ORF">S01H1_13249</name>
</gene>
<name>X0S032_9ZZZZ</name>